<evidence type="ECO:0000313" key="2">
    <source>
        <dbReference type="Proteomes" id="UP000765509"/>
    </source>
</evidence>
<keyword evidence="2" id="KW-1185">Reference proteome</keyword>
<protein>
    <submittedName>
        <fullName evidence="1">Uncharacterized protein</fullName>
    </submittedName>
</protein>
<evidence type="ECO:0000313" key="1">
    <source>
        <dbReference type="EMBL" id="MBW0570641.1"/>
    </source>
</evidence>
<dbReference type="Proteomes" id="UP000765509">
    <property type="component" value="Unassembled WGS sequence"/>
</dbReference>
<dbReference type="AlphaFoldDB" id="A0A9Q3JZ12"/>
<name>A0A9Q3JZ12_9BASI</name>
<comment type="caution">
    <text evidence="1">The sequence shown here is derived from an EMBL/GenBank/DDBJ whole genome shotgun (WGS) entry which is preliminary data.</text>
</comment>
<dbReference type="EMBL" id="AVOT02086609">
    <property type="protein sequence ID" value="MBW0570641.1"/>
    <property type="molecule type" value="Genomic_DNA"/>
</dbReference>
<organism evidence="1 2">
    <name type="scientific">Austropuccinia psidii MF-1</name>
    <dbReference type="NCBI Taxonomy" id="1389203"/>
    <lineage>
        <taxon>Eukaryota</taxon>
        <taxon>Fungi</taxon>
        <taxon>Dikarya</taxon>
        <taxon>Basidiomycota</taxon>
        <taxon>Pucciniomycotina</taxon>
        <taxon>Pucciniomycetes</taxon>
        <taxon>Pucciniales</taxon>
        <taxon>Sphaerophragmiaceae</taxon>
        <taxon>Austropuccinia</taxon>
    </lineage>
</organism>
<proteinExistence type="predicted"/>
<accession>A0A9Q3JZ12</accession>
<reference evidence="1" key="1">
    <citation type="submission" date="2021-03" db="EMBL/GenBank/DDBJ databases">
        <title>Draft genome sequence of rust myrtle Austropuccinia psidii MF-1, a brazilian biotype.</title>
        <authorList>
            <person name="Quecine M.C."/>
            <person name="Pachon D.M.R."/>
            <person name="Bonatelli M.L."/>
            <person name="Correr F.H."/>
            <person name="Franceschini L.M."/>
            <person name="Leite T.F."/>
            <person name="Margarido G.R.A."/>
            <person name="Almeida C.A."/>
            <person name="Ferrarezi J.A."/>
            <person name="Labate C.A."/>
        </authorList>
    </citation>
    <scope>NUCLEOTIDE SEQUENCE</scope>
    <source>
        <strain evidence="1">MF-1</strain>
    </source>
</reference>
<gene>
    <name evidence="1" type="ORF">O181_110356</name>
</gene>
<sequence>MWLYLSCGLSRENCPKAREMLIDIIHCFTHEGLPNCTLLSNVPHDICTISKGLQLEFPFEQYVCCPHCYSLYDIEVAPEYCTYKPNASRKPCDAERFHLFKLYPLPRLQPSPKKTYSEKSMSKNWSNSIEGPVTSTYYSSKILFSKVLEWIQWFLNTQGIEKDV</sequence>